<organism evidence="9 10">
    <name type="scientific">Coilia grayii</name>
    <name type="common">Gray's grenadier anchovy</name>
    <dbReference type="NCBI Taxonomy" id="363190"/>
    <lineage>
        <taxon>Eukaryota</taxon>
        <taxon>Metazoa</taxon>
        <taxon>Chordata</taxon>
        <taxon>Craniata</taxon>
        <taxon>Vertebrata</taxon>
        <taxon>Euteleostomi</taxon>
        <taxon>Actinopterygii</taxon>
        <taxon>Neopterygii</taxon>
        <taxon>Teleostei</taxon>
        <taxon>Clupei</taxon>
        <taxon>Clupeiformes</taxon>
        <taxon>Clupeoidei</taxon>
        <taxon>Engraulidae</taxon>
        <taxon>Coilinae</taxon>
        <taxon>Coilia</taxon>
    </lineage>
</organism>
<dbReference type="Gene3D" id="1.20.140.150">
    <property type="match status" value="1"/>
</dbReference>
<evidence type="ECO:0000256" key="3">
    <source>
        <dbReference type="ARBA" id="ARBA00022475"/>
    </source>
</evidence>
<gene>
    <name evidence="9" type="ORF">ACEWY4_015047</name>
</gene>
<proteinExistence type="inferred from homology"/>
<feature type="transmembrane region" description="Helical" evidence="8">
    <location>
        <begin position="6"/>
        <end position="27"/>
    </location>
</feature>
<accession>A0ABD1JU19</accession>
<feature type="transmembrane region" description="Helical" evidence="8">
    <location>
        <begin position="82"/>
        <end position="102"/>
    </location>
</feature>
<evidence type="ECO:0000256" key="6">
    <source>
        <dbReference type="ARBA" id="ARBA00022989"/>
    </source>
</evidence>
<comment type="caution">
    <text evidence="9">The sequence shown here is derived from an EMBL/GenBank/DDBJ whole genome shotgun (WGS) entry which is preliminary data.</text>
</comment>
<keyword evidence="4 8" id="KW-0812">Transmembrane</keyword>
<evidence type="ECO:0000256" key="4">
    <source>
        <dbReference type="ARBA" id="ARBA00022692"/>
    </source>
</evidence>
<evidence type="ECO:0000256" key="1">
    <source>
        <dbReference type="ARBA" id="ARBA00008295"/>
    </source>
</evidence>
<protein>
    <recommendedName>
        <fullName evidence="8">Claudin</fullName>
    </recommendedName>
</protein>
<dbReference type="PANTHER" id="PTHR12002">
    <property type="entry name" value="CLAUDIN"/>
    <property type="match status" value="1"/>
</dbReference>
<comment type="similarity">
    <text evidence="1 8">Belongs to the claudin family.</text>
</comment>
<dbReference type="InterPro" id="IPR006187">
    <property type="entry name" value="Claudin"/>
</dbReference>
<comment type="function">
    <text evidence="8">Claudins function as major constituents of the tight junction complexes that regulate the permeability of epithelia.</text>
</comment>
<dbReference type="PROSITE" id="PS01346">
    <property type="entry name" value="CLAUDIN"/>
    <property type="match status" value="1"/>
</dbReference>
<dbReference type="Proteomes" id="UP001591681">
    <property type="component" value="Unassembled WGS sequence"/>
</dbReference>
<dbReference type="Pfam" id="PF00822">
    <property type="entry name" value="PMP22_Claudin"/>
    <property type="match status" value="1"/>
</dbReference>
<reference evidence="9 10" key="1">
    <citation type="submission" date="2024-09" db="EMBL/GenBank/DDBJ databases">
        <title>A chromosome-level genome assembly of Gray's grenadier anchovy, Coilia grayii.</title>
        <authorList>
            <person name="Fu Z."/>
        </authorList>
    </citation>
    <scope>NUCLEOTIDE SEQUENCE [LARGE SCALE GENOMIC DNA]</scope>
    <source>
        <strain evidence="9">G4</strain>
        <tissue evidence="9">Muscle</tissue>
    </source>
</reference>
<evidence type="ECO:0000313" key="9">
    <source>
        <dbReference type="EMBL" id="KAL2090359.1"/>
    </source>
</evidence>
<dbReference type="InterPro" id="IPR004031">
    <property type="entry name" value="PMP22/EMP/MP20/Claudin"/>
</dbReference>
<evidence type="ECO:0000256" key="7">
    <source>
        <dbReference type="ARBA" id="ARBA00023136"/>
    </source>
</evidence>
<dbReference type="PRINTS" id="PR01077">
    <property type="entry name" value="CLAUDIN"/>
</dbReference>
<comment type="subcellular location">
    <subcellularLocation>
        <location evidence="8">Cell junction</location>
        <location evidence="8">Tight junction</location>
    </subcellularLocation>
    <subcellularLocation>
        <location evidence="8">Cell membrane</location>
        <topology evidence="8">Multi-pass membrane protein</topology>
    </subcellularLocation>
</comment>
<evidence type="ECO:0000313" key="10">
    <source>
        <dbReference type="Proteomes" id="UP001591681"/>
    </source>
</evidence>
<keyword evidence="5 8" id="KW-0965">Cell junction</keyword>
<sequence>MANACAQVFGCILASFGLTCLIVGTCVNEWKTYGHAGQGPVTSFMVNTGLWMECSIPSTAKQECTGFDSILDLPAEIQVTRAIMILSIALSVCGLATAILGMKCTLCLDADDLVKNKVAFTGGMLLILSGVCALGIVSWYANSVVTSYYDHEERALKFSLGKCLFLGWGGALLSIIGGAFMACCSLSKSSPHRAYVSSTPVQLVAGKEYV</sequence>
<evidence type="ECO:0000256" key="5">
    <source>
        <dbReference type="ARBA" id="ARBA00022949"/>
    </source>
</evidence>
<dbReference type="AlphaFoldDB" id="A0ABD1JU19"/>
<dbReference type="InterPro" id="IPR017974">
    <property type="entry name" value="Claudin_CS"/>
</dbReference>
<evidence type="ECO:0000256" key="8">
    <source>
        <dbReference type="RuleBase" id="RU060637"/>
    </source>
</evidence>
<dbReference type="EMBL" id="JBHFQA010000012">
    <property type="protein sequence ID" value="KAL2090359.1"/>
    <property type="molecule type" value="Genomic_DNA"/>
</dbReference>
<name>A0ABD1JU19_9TELE</name>
<evidence type="ECO:0000256" key="2">
    <source>
        <dbReference type="ARBA" id="ARBA00022427"/>
    </source>
</evidence>
<dbReference type="GO" id="GO:0005923">
    <property type="term" value="C:bicellular tight junction"/>
    <property type="evidence" value="ECO:0007669"/>
    <property type="project" value="UniProtKB-SubCell"/>
</dbReference>
<keyword evidence="7 8" id="KW-0472">Membrane</keyword>
<keyword evidence="3 8" id="KW-1003">Cell membrane</keyword>
<feature type="transmembrane region" description="Helical" evidence="8">
    <location>
        <begin position="122"/>
        <end position="142"/>
    </location>
</feature>
<feature type="transmembrane region" description="Helical" evidence="8">
    <location>
        <begin position="163"/>
        <end position="182"/>
    </location>
</feature>
<keyword evidence="6 8" id="KW-1133">Transmembrane helix</keyword>
<keyword evidence="10" id="KW-1185">Reference proteome</keyword>
<dbReference type="GO" id="GO:0005886">
    <property type="term" value="C:plasma membrane"/>
    <property type="evidence" value="ECO:0007669"/>
    <property type="project" value="UniProtKB-SubCell"/>
</dbReference>
<keyword evidence="2 8" id="KW-0796">Tight junction</keyword>